<dbReference type="AlphaFoldDB" id="A0A7G9Z7T5"/>
<reference evidence="1" key="1">
    <citation type="submission" date="2020-06" db="EMBL/GenBank/DDBJ databases">
        <title>Unique genomic features of the anaerobic methanotrophic archaea.</title>
        <authorList>
            <person name="Chadwick G.L."/>
            <person name="Skennerton C.T."/>
            <person name="Laso-Perez R."/>
            <person name="Leu A.O."/>
            <person name="Speth D.R."/>
            <person name="Yu H."/>
            <person name="Morgan-Lang C."/>
            <person name="Hatzenpichler R."/>
            <person name="Goudeau D."/>
            <person name="Malmstrom R."/>
            <person name="Brazelton W.J."/>
            <person name="Woyke T."/>
            <person name="Hallam S.J."/>
            <person name="Tyson G.W."/>
            <person name="Wegener G."/>
            <person name="Boetius A."/>
            <person name="Orphan V."/>
        </authorList>
    </citation>
    <scope>NUCLEOTIDE SEQUENCE</scope>
</reference>
<dbReference type="InterPro" id="IPR003477">
    <property type="entry name" value="PemK-like"/>
</dbReference>
<organism evidence="1">
    <name type="scientific">Candidatus Methanophaga sp. ANME-1 ERB7</name>
    <dbReference type="NCBI Taxonomy" id="2759913"/>
    <lineage>
        <taxon>Archaea</taxon>
        <taxon>Methanobacteriati</taxon>
        <taxon>Methanobacteriota</taxon>
        <taxon>Stenosarchaea group</taxon>
        <taxon>Methanomicrobia</taxon>
        <taxon>Candidatus Methanophagales</taxon>
        <taxon>Candidatus Methanophagaceae</taxon>
        <taxon>Candidatus Methanophaga</taxon>
    </lineage>
</organism>
<dbReference type="SUPFAM" id="SSF50118">
    <property type="entry name" value="Cell growth inhibitor/plasmid maintenance toxic component"/>
    <property type="match status" value="1"/>
</dbReference>
<proteinExistence type="predicted"/>
<dbReference type="InterPro" id="IPR011067">
    <property type="entry name" value="Plasmid_toxin/cell-grow_inhib"/>
</dbReference>
<evidence type="ECO:0000313" key="1">
    <source>
        <dbReference type="EMBL" id="QNO56319.1"/>
    </source>
</evidence>
<dbReference type="Pfam" id="PF02452">
    <property type="entry name" value="PemK_toxin"/>
    <property type="match status" value="1"/>
</dbReference>
<protein>
    <recommendedName>
        <fullName evidence="2">Type II toxin-antitoxin system PemK/MazF family toxin</fullName>
    </recommendedName>
</protein>
<gene>
    <name evidence="1" type="ORF">HFIEAGJK_00036</name>
</gene>
<dbReference type="EMBL" id="MT631652">
    <property type="protein sequence ID" value="QNO56319.1"/>
    <property type="molecule type" value="Genomic_DNA"/>
</dbReference>
<evidence type="ECO:0008006" key="2">
    <source>
        <dbReference type="Google" id="ProtNLM"/>
    </source>
</evidence>
<dbReference type="GO" id="GO:0003677">
    <property type="term" value="F:DNA binding"/>
    <property type="evidence" value="ECO:0007669"/>
    <property type="project" value="InterPro"/>
</dbReference>
<dbReference type="Gene3D" id="2.30.30.110">
    <property type="match status" value="1"/>
</dbReference>
<accession>A0A7G9Z7T5</accession>
<name>A0A7G9Z7T5_9EURY</name>
<sequence>MAQRIVRRGTIVLVRYPFTDLSSIKVRPAVVVMPDQLMRKLDDVLCLFISSSMPAKTLSTDFVLELNHPSFPKTGLNYRSVFRTHKLALLHKSLVLRVLGEMDRDLMNEIDQRLRVALGL</sequence>